<reference evidence="3 4" key="2">
    <citation type="journal article" date="2010" name="Stand. Genomic Sci.">
        <title>Complete genome sequence of Syntrophothermus lipocalidus type strain (TGB-C1).</title>
        <authorList>
            <person name="Djao O.D."/>
            <person name="Zhang X."/>
            <person name="Lucas S."/>
            <person name="Lapidus A."/>
            <person name="Del Rio T.G."/>
            <person name="Nolan M."/>
            <person name="Tice H."/>
            <person name="Cheng J.F."/>
            <person name="Han C."/>
            <person name="Tapia R."/>
            <person name="Goodwin L."/>
            <person name="Pitluck S."/>
            <person name="Liolios K."/>
            <person name="Ivanova N."/>
            <person name="Mavromatis K."/>
            <person name="Mikhailova N."/>
            <person name="Ovchinnikova G."/>
            <person name="Pati A."/>
            <person name="Brambilla E."/>
            <person name="Chen A."/>
            <person name="Palaniappan K."/>
            <person name="Land M."/>
            <person name="Hauser L."/>
            <person name="Chang Y.J."/>
            <person name="Jeffries C.D."/>
            <person name="Rohde M."/>
            <person name="Sikorski J."/>
            <person name="Spring S."/>
            <person name="Goker M."/>
            <person name="Detter J.C."/>
            <person name="Woyke T."/>
            <person name="Bristow J."/>
            <person name="Eisen J.A."/>
            <person name="Markowitz V."/>
            <person name="Hugenholtz P."/>
            <person name="Kyrpides N.C."/>
            <person name="Klenk H.P."/>
        </authorList>
    </citation>
    <scope>NUCLEOTIDE SEQUENCE [LARGE SCALE GENOMIC DNA]</scope>
    <source>
        <strain evidence="4">DSM 12680 / TGB-C1</strain>
    </source>
</reference>
<reference evidence="4" key="1">
    <citation type="journal article" date="2010" name="Stand. Genomic Sci.">
        <title>Complete genome sequence of Syntrophothermus lipocalidus type strain (TGB-C1T).</title>
        <authorList>
            <consortium name="US DOE Joint Genome Institute (JGI-PGF)"/>
            <person name="Djao O."/>
            <person name="Zhang X."/>
            <person name="Lucas S."/>
            <person name="Lapidus A."/>
            <person name="Glavina Del Rio T."/>
            <person name="Nolan M."/>
            <person name="Tice H."/>
            <person name="Cheng J."/>
            <person name="Han C."/>
            <person name="Tapia R."/>
            <person name="Goodwin L."/>
            <person name="Pitluck S."/>
            <person name="Liolios K."/>
            <person name="Ivanova N."/>
            <person name="Mavromatis K."/>
            <person name="Mikhailova N."/>
            <person name="Ovchinnikova G."/>
            <person name="Pati A."/>
            <person name="Brambilla E."/>
            <person name="Chen A."/>
            <person name="Palaniappan K."/>
            <person name="Land M."/>
            <person name="Hauser L."/>
            <person name="Chang Y."/>
            <person name="Jeffries C."/>
            <person name="Rohde M."/>
            <person name="Sikorski J."/>
            <person name="Spring S."/>
            <person name="Goker M."/>
            <person name="Detter J."/>
            <person name="Woyke T."/>
            <person name="Bristow J."/>
            <person name="Eisen J."/>
            <person name="Markowitz V."/>
            <person name="Hugenholtz P."/>
            <person name="Kyrpides N."/>
            <person name="Klenk H."/>
        </authorList>
    </citation>
    <scope>NUCLEOTIDE SEQUENCE [LARGE SCALE GENOMIC DNA]</scope>
    <source>
        <strain evidence="4">DSM 12680 / TGB-C1</strain>
    </source>
</reference>
<evidence type="ECO:0000256" key="1">
    <source>
        <dbReference type="SAM" id="Phobius"/>
    </source>
</evidence>
<proteinExistence type="predicted"/>
<dbReference type="OrthoDB" id="9797274at2"/>
<evidence type="ECO:0000313" key="3">
    <source>
        <dbReference type="EMBL" id="ADI02592.1"/>
    </source>
</evidence>
<dbReference type="AlphaFoldDB" id="D7CPF7"/>
<organism evidence="3 4">
    <name type="scientific">Syntrophothermus lipocalidus (strain DSM 12680 / TGB-C1)</name>
    <dbReference type="NCBI Taxonomy" id="643648"/>
    <lineage>
        <taxon>Bacteria</taxon>
        <taxon>Bacillati</taxon>
        <taxon>Bacillota</taxon>
        <taxon>Clostridia</taxon>
        <taxon>Eubacteriales</taxon>
        <taxon>Syntrophomonadaceae</taxon>
        <taxon>Syntrophothermus</taxon>
    </lineage>
</organism>
<keyword evidence="3" id="KW-0540">Nuclease</keyword>
<dbReference type="eggNOG" id="COG1787">
    <property type="taxonomic scope" value="Bacteria"/>
</dbReference>
<dbReference type="Pfam" id="PF04471">
    <property type="entry name" value="Mrr_cat"/>
    <property type="match status" value="1"/>
</dbReference>
<accession>D7CPF7</accession>
<keyword evidence="3" id="KW-0378">Hydrolase</keyword>
<keyword evidence="1" id="KW-1133">Transmembrane helix</keyword>
<dbReference type="PANTHER" id="PTHR30015:SF6">
    <property type="entry name" value="SLL1429 PROTEIN"/>
    <property type="match status" value="1"/>
</dbReference>
<keyword evidence="3" id="KW-0255">Endonuclease</keyword>
<dbReference type="InterPro" id="IPR011335">
    <property type="entry name" value="Restrct_endonuc-II-like"/>
</dbReference>
<dbReference type="HOGENOM" id="CLU_101688_1_0_9"/>
<dbReference type="KEGG" id="slp:Slip_1837"/>
<keyword evidence="1" id="KW-0472">Membrane</keyword>
<dbReference type="InterPro" id="IPR011856">
    <property type="entry name" value="tRNA_endonuc-like_dom_sf"/>
</dbReference>
<dbReference type="STRING" id="643648.Slip_1837"/>
<evidence type="ECO:0000259" key="2">
    <source>
        <dbReference type="Pfam" id="PF04471"/>
    </source>
</evidence>
<dbReference type="EMBL" id="CP002048">
    <property type="protein sequence ID" value="ADI02592.1"/>
    <property type="molecule type" value="Genomic_DNA"/>
</dbReference>
<dbReference type="PANTHER" id="PTHR30015">
    <property type="entry name" value="MRR RESTRICTION SYSTEM PROTEIN"/>
    <property type="match status" value="1"/>
</dbReference>
<gene>
    <name evidence="3" type="ordered locus">Slip_1837</name>
</gene>
<dbReference type="Gene3D" id="3.40.1350.10">
    <property type="match status" value="1"/>
</dbReference>
<feature type="transmembrane region" description="Helical" evidence="1">
    <location>
        <begin position="26"/>
        <end position="44"/>
    </location>
</feature>
<protein>
    <submittedName>
        <fullName evidence="3">Restriction endonuclease</fullName>
    </submittedName>
</protein>
<dbReference type="REBASE" id="26465">
    <property type="entry name" value="SliSMrr2P"/>
</dbReference>
<dbReference type="SUPFAM" id="SSF52980">
    <property type="entry name" value="Restriction endonuclease-like"/>
    <property type="match status" value="1"/>
</dbReference>
<dbReference type="InterPro" id="IPR007560">
    <property type="entry name" value="Restrct_endonuc_IV_Mrr"/>
</dbReference>
<evidence type="ECO:0000313" key="4">
    <source>
        <dbReference type="Proteomes" id="UP000000378"/>
    </source>
</evidence>
<name>D7CPF7_SYNLT</name>
<dbReference type="InterPro" id="IPR052906">
    <property type="entry name" value="Type_IV_Methyl-Rstrct_Enzyme"/>
</dbReference>
<dbReference type="GO" id="GO:0003677">
    <property type="term" value="F:DNA binding"/>
    <property type="evidence" value="ECO:0007669"/>
    <property type="project" value="InterPro"/>
</dbReference>
<feature type="domain" description="Restriction endonuclease type IV Mrr" evidence="2">
    <location>
        <begin position="61"/>
        <end position="170"/>
    </location>
</feature>
<sequence length="196" mass="22978">MEFGTDPFEQFMYFFRPLWQVLTHKFFLMLYALAIMPSFIRWLVRVHFNARARRTGVDKTDRMSGREFEQWLSVKFKQMGYKVQLQRGFKDKGADLILQKGPLTIAVQAKKLAPGRKVGVKVLGEVLRAMKYYKAPRGIVVTNQYFTREMIEEASGYTDVQLWDRPRLIREIEKLNQTKTAAVTQTMDGRINKSIK</sequence>
<dbReference type="Proteomes" id="UP000000378">
    <property type="component" value="Chromosome"/>
</dbReference>
<dbReference type="GO" id="GO:0009307">
    <property type="term" value="P:DNA restriction-modification system"/>
    <property type="evidence" value="ECO:0007669"/>
    <property type="project" value="InterPro"/>
</dbReference>
<keyword evidence="1" id="KW-0812">Transmembrane</keyword>
<dbReference type="GO" id="GO:0015666">
    <property type="term" value="F:restriction endodeoxyribonuclease activity"/>
    <property type="evidence" value="ECO:0007669"/>
    <property type="project" value="TreeGrafter"/>
</dbReference>
<keyword evidence="4" id="KW-1185">Reference proteome</keyword>